<dbReference type="AlphaFoldDB" id="A0A412YJJ7"/>
<feature type="domain" description="Phosphatidylinositol-specific phospholipase C X" evidence="7">
    <location>
        <begin position="68"/>
        <end position="208"/>
    </location>
</feature>
<dbReference type="SMART" id="SM00148">
    <property type="entry name" value="PLCXc"/>
    <property type="match status" value="1"/>
</dbReference>
<comment type="caution">
    <text evidence="8">The sequence shown here is derived from an EMBL/GenBank/DDBJ whole genome shotgun (WGS) entry which is preliminary data.</text>
</comment>
<gene>
    <name evidence="8" type="ORF">DWW08_04325</name>
</gene>
<dbReference type="PANTHER" id="PTHR13593">
    <property type="match status" value="1"/>
</dbReference>
<dbReference type="Gene3D" id="3.20.20.190">
    <property type="entry name" value="Phosphatidylinositol (PI) phosphodiesterase"/>
    <property type="match status" value="1"/>
</dbReference>
<evidence type="ECO:0000256" key="4">
    <source>
        <dbReference type="ARBA" id="ARBA00030474"/>
    </source>
</evidence>
<dbReference type="PROSITE" id="PS50007">
    <property type="entry name" value="PIPLC_X_DOMAIN"/>
    <property type="match status" value="1"/>
</dbReference>
<dbReference type="GO" id="GO:0008081">
    <property type="term" value="F:phosphoric diester hydrolase activity"/>
    <property type="evidence" value="ECO:0007669"/>
    <property type="project" value="InterPro"/>
</dbReference>
<evidence type="ECO:0000256" key="1">
    <source>
        <dbReference type="ARBA" id="ARBA00001316"/>
    </source>
</evidence>
<protein>
    <recommendedName>
        <fullName evidence="3">1-phosphatidylinositol phosphodiesterase</fullName>
        <ecNumber evidence="2">4.6.1.13</ecNumber>
    </recommendedName>
    <alternativeName>
        <fullName evidence="4">Phosphatidylinositol diacylglycerol-lyase</fullName>
    </alternativeName>
    <alternativeName>
        <fullName evidence="5">Phosphatidylinositol-specific phospholipase C</fullName>
    </alternativeName>
</protein>
<dbReference type="Proteomes" id="UP000286270">
    <property type="component" value="Unassembled WGS sequence"/>
</dbReference>
<dbReference type="InterPro" id="IPR017946">
    <property type="entry name" value="PLC-like_Pdiesterase_TIM-brl"/>
</dbReference>
<accession>A0A412YJJ7</accession>
<dbReference type="InterPro" id="IPR000909">
    <property type="entry name" value="PLipase_C_PInositol-sp_X_dom"/>
</dbReference>
<dbReference type="RefSeq" id="WP_122141863.1">
    <property type="nucleotide sequence ID" value="NZ_JAFKPL010000001.1"/>
</dbReference>
<comment type="catalytic activity">
    <reaction evidence="1">
        <text>a 1,2-diacyl-sn-glycero-3-phospho-(1D-myo-inositol) = 1D-myo-inositol 1,2-cyclic phosphate + a 1,2-diacyl-sn-glycerol</text>
        <dbReference type="Rhea" id="RHEA:17093"/>
        <dbReference type="ChEBI" id="CHEBI:17815"/>
        <dbReference type="ChEBI" id="CHEBI:57880"/>
        <dbReference type="ChEBI" id="CHEBI:58484"/>
        <dbReference type="EC" id="4.6.1.13"/>
    </reaction>
</comment>
<evidence type="ECO:0000256" key="5">
    <source>
        <dbReference type="ARBA" id="ARBA00030782"/>
    </source>
</evidence>
<dbReference type="Pfam" id="PF00388">
    <property type="entry name" value="PI-PLC-X"/>
    <property type="match status" value="1"/>
</dbReference>
<dbReference type="GO" id="GO:0006629">
    <property type="term" value="P:lipid metabolic process"/>
    <property type="evidence" value="ECO:0007669"/>
    <property type="project" value="InterPro"/>
</dbReference>
<keyword evidence="6" id="KW-0732">Signal</keyword>
<evidence type="ECO:0000256" key="6">
    <source>
        <dbReference type="SAM" id="SignalP"/>
    </source>
</evidence>
<dbReference type="EMBL" id="QRZH01000003">
    <property type="protein sequence ID" value="RGV57616.1"/>
    <property type="molecule type" value="Genomic_DNA"/>
</dbReference>
<proteinExistence type="predicted"/>
<dbReference type="InterPro" id="IPR051057">
    <property type="entry name" value="PI-PLC_domain"/>
</dbReference>
<reference evidence="8 9" key="1">
    <citation type="submission" date="2018-08" db="EMBL/GenBank/DDBJ databases">
        <title>A genome reference for cultivated species of the human gut microbiota.</title>
        <authorList>
            <person name="Zou Y."/>
            <person name="Xue W."/>
            <person name="Luo G."/>
        </authorList>
    </citation>
    <scope>NUCLEOTIDE SEQUENCE [LARGE SCALE GENOMIC DNA]</scope>
    <source>
        <strain evidence="8 9">AF14-26</strain>
    </source>
</reference>
<feature type="chain" id="PRO_5019256829" description="1-phosphatidylinositol phosphodiesterase" evidence="6">
    <location>
        <begin position="26"/>
        <end position="345"/>
    </location>
</feature>
<sequence length="345" mass="38571">MGRKYLQLFCVLALIISALFFPAFAGSNNPTTARADISYGNGFVMQTGHESANLVSGVEKAEWMKVLQDTLPICKISIPGTHDSGSIKGGRMLKTQTADIPTQLQKGIRAFDIRLKEKNGKLGVFHGHAFQDIYWEEDVLPAFIGFLQVHPSETLIVSLKKEGGEIKDYASLLSASLNTSAYQRYFVADFHPELTLKNCRGKILFLHRDRVMDNYPGAACIGWDDNSTCLLTLRNKDGKEATVFLQDEYQYNSGKEADKKIVACIRNFDRICEERSFSRRWGISFVSATGLPSGIPLVFANKVNEPVVNYLVEKRKRNCGIVFIDFTEDPGGQKLVEYLIGSNIY</sequence>
<dbReference type="SUPFAM" id="SSF51695">
    <property type="entry name" value="PLC-like phosphodiesterases"/>
    <property type="match status" value="1"/>
</dbReference>
<evidence type="ECO:0000313" key="8">
    <source>
        <dbReference type="EMBL" id="RGV57616.1"/>
    </source>
</evidence>
<evidence type="ECO:0000256" key="2">
    <source>
        <dbReference type="ARBA" id="ARBA00012581"/>
    </source>
</evidence>
<evidence type="ECO:0000256" key="3">
    <source>
        <dbReference type="ARBA" id="ARBA00019758"/>
    </source>
</evidence>
<organism evidence="8 9">
    <name type="scientific">Bacteroides fragilis</name>
    <dbReference type="NCBI Taxonomy" id="817"/>
    <lineage>
        <taxon>Bacteria</taxon>
        <taxon>Pseudomonadati</taxon>
        <taxon>Bacteroidota</taxon>
        <taxon>Bacteroidia</taxon>
        <taxon>Bacteroidales</taxon>
        <taxon>Bacteroidaceae</taxon>
        <taxon>Bacteroides</taxon>
    </lineage>
</organism>
<dbReference type="PANTHER" id="PTHR13593:SF113">
    <property type="entry name" value="SI:DKEY-266F7.9"/>
    <property type="match status" value="1"/>
</dbReference>
<dbReference type="GO" id="GO:0004436">
    <property type="term" value="F:phosphatidylinositol diacylglycerol-lyase activity"/>
    <property type="evidence" value="ECO:0007669"/>
    <property type="project" value="UniProtKB-EC"/>
</dbReference>
<feature type="signal peptide" evidence="6">
    <location>
        <begin position="1"/>
        <end position="25"/>
    </location>
</feature>
<dbReference type="EC" id="4.6.1.13" evidence="2"/>
<evidence type="ECO:0000259" key="7">
    <source>
        <dbReference type="SMART" id="SM00148"/>
    </source>
</evidence>
<dbReference type="CDD" id="cd08586">
    <property type="entry name" value="PI-PLCc_BcPLC_like"/>
    <property type="match status" value="1"/>
</dbReference>
<evidence type="ECO:0000313" key="9">
    <source>
        <dbReference type="Proteomes" id="UP000286270"/>
    </source>
</evidence>
<name>A0A412YJJ7_BACFG</name>